<dbReference type="Proteomes" id="UP000222056">
    <property type="component" value="Unassembled WGS sequence"/>
</dbReference>
<sequence>MNAAHDPAEKFFFHRRAFARLSAWPRLPALAVVVVIALVGCGGGEKQAAERSGRTVAATTVVAADIARAVLGPAIAVESVMPAGVDPHEFEPRPNDARLLLDSPLVVRSGGSIDAWSERFLAERSAGRVVDLARAVRAVADDPHWWHDPERGARAAFVVARAGAAAGLADRQVLRRRAVAYERRVRRLEQAIRSCLAVVPRNRRLLVTGHRSLSYFARRFGLLEVGSVIPSLSTEAEPSPRDLARLAAQMRRRGIDVVFPERGVSPRIERALARQAGARLGQPLWTDSLAPRGPAASYLGMLASNADAIVRGLSGGRRGCPQALRLAAQHSPGRSPAA</sequence>
<organism evidence="7 8">
    <name type="scientific">Thermoleophilum album</name>
    <dbReference type="NCBI Taxonomy" id="29539"/>
    <lineage>
        <taxon>Bacteria</taxon>
        <taxon>Bacillati</taxon>
        <taxon>Actinomycetota</taxon>
        <taxon>Thermoleophilia</taxon>
        <taxon>Thermoleophilales</taxon>
        <taxon>Thermoleophilaceae</taxon>
        <taxon>Thermoleophilum</taxon>
    </lineage>
</organism>
<evidence type="ECO:0000256" key="1">
    <source>
        <dbReference type="ARBA" id="ARBA00004196"/>
    </source>
</evidence>
<dbReference type="GO" id="GO:0030313">
    <property type="term" value="C:cell envelope"/>
    <property type="evidence" value="ECO:0007669"/>
    <property type="project" value="UniProtKB-SubCell"/>
</dbReference>
<accession>A0A1H6FYR4</accession>
<dbReference type="PANTHER" id="PTHR42953">
    <property type="entry name" value="HIGH-AFFINITY ZINC UPTAKE SYSTEM PROTEIN ZNUA-RELATED"/>
    <property type="match status" value="1"/>
</dbReference>
<dbReference type="STRING" id="29539.SAMN02745716_1954"/>
<evidence type="ECO:0000256" key="3">
    <source>
        <dbReference type="ARBA" id="ARBA00022723"/>
    </source>
</evidence>
<dbReference type="InterPro" id="IPR006127">
    <property type="entry name" value="ZnuA-like"/>
</dbReference>
<dbReference type="InterPro" id="IPR006128">
    <property type="entry name" value="Lipoprotein_PsaA-like"/>
</dbReference>
<dbReference type="AlphaFoldDB" id="A0A1H6FYR4"/>
<keyword evidence="6" id="KW-0472">Membrane</keyword>
<dbReference type="InterPro" id="IPR050492">
    <property type="entry name" value="Bact_metal-bind_prot9"/>
</dbReference>
<dbReference type="GO" id="GO:0030001">
    <property type="term" value="P:metal ion transport"/>
    <property type="evidence" value="ECO:0007669"/>
    <property type="project" value="InterPro"/>
</dbReference>
<proteinExistence type="inferred from homology"/>
<comment type="subcellular location">
    <subcellularLocation>
        <location evidence="1">Cell envelope</location>
    </subcellularLocation>
</comment>
<protein>
    <submittedName>
        <fullName evidence="7">Zinc/manganese transport system substrate-binding protein</fullName>
    </submittedName>
</protein>
<evidence type="ECO:0000313" key="7">
    <source>
        <dbReference type="EMBL" id="SEH15450.1"/>
    </source>
</evidence>
<keyword evidence="2 5" id="KW-0813">Transport</keyword>
<feature type="transmembrane region" description="Helical" evidence="6">
    <location>
        <begin position="23"/>
        <end position="44"/>
    </location>
</feature>
<dbReference type="PRINTS" id="PR00690">
    <property type="entry name" value="ADHESNFAMILY"/>
</dbReference>
<dbReference type="PRINTS" id="PR00691">
    <property type="entry name" value="ADHESINB"/>
</dbReference>
<keyword evidence="6" id="KW-0812">Transmembrane</keyword>
<gene>
    <name evidence="7" type="ORF">SAMN02745716_1954</name>
</gene>
<dbReference type="RefSeq" id="WP_093118561.1">
    <property type="nucleotide sequence ID" value="NZ_FNWJ01000002.1"/>
</dbReference>
<evidence type="ECO:0000256" key="2">
    <source>
        <dbReference type="ARBA" id="ARBA00022448"/>
    </source>
</evidence>
<evidence type="ECO:0000313" key="8">
    <source>
        <dbReference type="Proteomes" id="UP000222056"/>
    </source>
</evidence>
<keyword evidence="3" id="KW-0479">Metal-binding</keyword>
<keyword evidence="8" id="KW-1185">Reference proteome</keyword>
<evidence type="ECO:0000256" key="5">
    <source>
        <dbReference type="RuleBase" id="RU003512"/>
    </source>
</evidence>
<dbReference type="OrthoDB" id="9810636at2"/>
<evidence type="ECO:0000256" key="6">
    <source>
        <dbReference type="SAM" id="Phobius"/>
    </source>
</evidence>
<dbReference type="PANTHER" id="PTHR42953:SF1">
    <property type="entry name" value="METAL-BINDING PROTEIN HI_0362-RELATED"/>
    <property type="match status" value="1"/>
</dbReference>
<dbReference type="SUPFAM" id="SSF53807">
    <property type="entry name" value="Helical backbone' metal receptor"/>
    <property type="match status" value="1"/>
</dbReference>
<keyword evidence="4" id="KW-0732">Signal</keyword>
<keyword evidence="6" id="KW-1133">Transmembrane helix</keyword>
<comment type="similarity">
    <text evidence="5">Belongs to the bacterial solute-binding protein 9 family.</text>
</comment>
<dbReference type="Pfam" id="PF01297">
    <property type="entry name" value="ZnuA"/>
    <property type="match status" value="1"/>
</dbReference>
<dbReference type="GO" id="GO:0046872">
    <property type="term" value="F:metal ion binding"/>
    <property type="evidence" value="ECO:0007669"/>
    <property type="project" value="UniProtKB-KW"/>
</dbReference>
<dbReference type="EMBL" id="FNWJ01000002">
    <property type="protein sequence ID" value="SEH15450.1"/>
    <property type="molecule type" value="Genomic_DNA"/>
</dbReference>
<dbReference type="InterPro" id="IPR006129">
    <property type="entry name" value="AdhesinB"/>
</dbReference>
<dbReference type="GO" id="GO:0007155">
    <property type="term" value="P:cell adhesion"/>
    <property type="evidence" value="ECO:0007669"/>
    <property type="project" value="InterPro"/>
</dbReference>
<dbReference type="Gene3D" id="3.40.50.1980">
    <property type="entry name" value="Nitrogenase molybdenum iron protein domain"/>
    <property type="match status" value="2"/>
</dbReference>
<evidence type="ECO:0000256" key="4">
    <source>
        <dbReference type="ARBA" id="ARBA00022729"/>
    </source>
</evidence>
<name>A0A1H6FYR4_THEAL</name>
<reference evidence="8" key="1">
    <citation type="submission" date="2016-10" db="EMBL/GenBank/DDBJ databases">
        <authorList>
            <person name="Varghese N."/>
            <person name="Submissions S."/>
        </authorList>
    </citation>
    <scope>NUCLEOTIDE SEQUENCE [LARGE SCALE GENOMIC DNA]</scope>
    <source>
        <strain evidence="8">ATCC 35263</strain>
    </source>
</reference>